<feature type="binding site" evidence="13">
    <location>
        <position position="7"/>
    </location>
    <ligand>
        <name>Mg(2+)</name>
        <dbReference type="ChEBI" id="CHEBI:18420"/>
        <label>1</label>
    </ligand>
</feature>
<keyword evidence="9 13" id="KW-0238">DNA-binding</keyword>
<evidence type="ECO:0000256" key="6">
    <source>
        <dbReference type="ARBA" id="ARBA00022763"/>
    </source>
</evidence>
<dbReference type="HAMAP" id="MF_00034">
    <property type="entry name" value="RuvC"/>
    <property type="match status" value="1"/>
</dbReference>
<comment type="function">
    <text evidence="13">The RuvA-RuvB-RuvC complex processes Holliday junction (HJ) DNA during genetic recombination and DNA repair. Endonuclease that resolves HJ intermediates. Cleaves cruciform DNA by making single-stranded nicks across the HJ at symmetrical positions within the homologous arms, yielding a 5'-phosphate and a 3'-hydroxyl group; requires a central core of homology in the junction. The consensus cleavage sequence is 5'-(A/T)TT(C/G)-3'. Cleavage occurs on the 3'-side of the TT dinucleotide at the point of strand exchange. HJ branch migration catalyzed by RuvA-RuvB allows RuvC to scan DNA until it finds its consensus sequence, where it cleaves and resolves the cruciform DNA.</text>
</comment>
<dbReference type="GO" id="GO:0000287">
    <property type="term" value="F:magnesium ion binding"/>
    <property type="evidence" value="ECO:0007669"/>
    <property type="project" value="UniProtKB-UniRule"/>
</dbReference>
<keyword evidence="5 13" id="KW-0255">Endonuclease</keyword>
<comment type="cofactor">
    <cofactor evidence="13">
        <name>Mg(2+)</name>
        <dbReference type="ChEBI" id="CHEBI:18420"/>
    </cofactor>
    <text evidence="13">Binds 2 Mg(2+) ion per subunit.</text>
</comment>
<dbReference type="NCBIfam" id="NF000711">
    <property type="entry name" value="PRK00039.2-1"/>
    <property type="match status" value="1"/>
</dbReference>
<gene>
    <name evidence="13" type="primary">ruvC</name>
    <name evidence="15" type="ORF">LIP_2479</name>
</gene>
<dbReference type="InterPro" id="IPR036397">
    <property type="entry name" value="RNaseH_sf"/>
</dbReference>
<dbReference type="AlphaFoldDB" id="A0A0K2SNC0"/>
<evidence type="ECO:0000313" key="16">
    <source>
        <dbReference type="Proteomes" id="UP000065807"/>
    </source>
</evidence>
<keyword evidence="11 13" id="KW-0234">DNA repair</keyword>
<protein>
    <recommendedName>
        <fullName evidence="13 14">Crossover junction endodeoxyribonuclease RuvC</fullName>
        <ecNumber evidence="13 14">3.1.21.10</ecNumber>
    </recommendedName>
    <alternativeName>
        <fullName evidence="13">Holliday junction nuclease RuvC</fullName>
    </alternativeName>
    <alternativeName>
        <fullName evidence="13">Holliday junction resolvase RuvC</fullName>
    </alternativeName>
</protein>
<evidence type="ECO:0000313" key="15">
    <source>
        <dbReference type="EMBL" id="BAS28319.1"/>
    </source>
</evidence>
<reference evidence="16" key="1">
    <citation type="submission" date="2015-07" db="EMBL/GenBank/DDBJ databases">
        <title>Complete genome sequence and phylogenetic analysis of Limnochorda pilosa.</title>
        <authorList>
            <person name="Watanabe M."/>
            <person name="Kojima H."/>
            <person name="Fukui M."/>
        </authorList>
    </citation>
    <scope>NUCLEOTIDE SEQUENCE [LARGE SCALE GENOMIC DNA]</scope>
    <source>
        <strain evidence="16">HC45</strain>
    </source>
</reference>
<dbReference type="GO" id="GO:0006281">
    <property type="term" value="P:DNA repair"/>
    <property type="evidence" value="ECO:0007669"/>
    <property type="project" value="UniProtKB-UniRule"/>
</dbReference>
<dbReference type="InterPro" id="IPR002176">
    <property type="entry name" value="X-over_junc_endoDNase_RuvC"/>
</dbReference>
<name>A0A0K2SNC0_LIMPI</name>
<keyword evidence="3 13" id="KW-0540">Nuclease</keyword>
<keyword evidence="16" id="KW-1185">Reference proteome</keyword>
<dbReference type="EC" id="3.1.21.10" evidence="13 14"/>
<dbReference type="Gene3D" id="3.30.420.10">
    <property type="entry name" value="Ribonuclease H-like superfamily/Ribonuclease H"/>
    <property type="match status" value="1"/>
</dbReference>
<dbReference type="GO" id="GO:0048476">
    <property type="term" value="C:Holliday junction resolvase complex"/>
    <property type="evidence" value="ECO:0007669"/>
    <property type="project" value="UniProtKB-UniRule"/>
</dbReference>
<feature type="binding site" evidence="13">
    <location>
        <position position="140"/>
    </location>
    <ligand>
        <name>Mg(2+)</name>
        <dbReference type="ChEBI" id="CHEBI:18420"/>
        <label>1</label>
    </ligand>
</feature>
<evidence type="ECO:0000256" key="7">
    <source>
        <dbReference type="ARBA" id="ARBA00022801"/>
    </source>
</evidence>
<dbReference type="GO" id="GO:0006310">
    <property type="term" value="P:DNA recombination"/>
    <property type="evidence" value="ECO:0007669"/>
    <property type="project" value="UniProtKB-UniRule"/>
</dbReference>
<dbReference type="OrthoDB" id="9805499at2"/>
<keyword evidence="2 13" id="KW-0963">Cytoplasm</keyword>
<dbReference type="EMBL" id="AP014924">
    <property type="protein sequence ID" value="BAS28319.1"/>
    <property type="molecule type" value="Genomic_DNA"/>
</dbReference>
<dbReference type="GO" id="GO:0003677">
    <property type="term" value="F:DNA binding"/>
    <property type="evidence" value="ECO:0007669"/>
    <property type="project" value="UniProtKB-KW"/>
</dbReference>
<dbReference type="Proteomes" id="UP000065807">
    <property type="component" value="Chromosome"/>
</dbReference>
<evidence type="ECO:0000256" key="9">
    <source>
        <dbReference type="ARBA" id="ARBA00023125"/>
    </source>
</evidence>
<keyword evidence="7 13" id="KW-0378">Hydrolase</keyword>
<comment type="similarity">
    <text evidence="1 13">Belongs to the RuvC family.</text>
</comment>
<evidence type="ECO:0000256" key="1">
    <source>
        <dbReference type="ARBA" id="ARBA00009518"/>
    </source>
</evidence>
<evidence type="ECO:0000256" key="14">
    <source>
        <dbReference type="NCBIfam" id="TIGR00228"/>
    </source>
</evidence>
<keyword evidence="4 13" id="KW-0479">Metal-binding</keyword>
<feature type="active site" evidence="13">
    <location>
        <position position="7"/>
    </location>
</feature>
<evidence type="ECO:0000256" key="13">
    <source>
        <dbReference type="HAMAP-Rule" id="MF_00034"/>
    </source>
</evidence>
<dbReference type="STRING" id="1555112.LIP_2479"/>
<dbReference type="GO" id="GO:0008821">
    <property type="term" value="F:crossover junction DNA endonuclease activity"/>
    <property type="evidence" value="ECO:0007669"/>
    <property type="project" value="UniProtKB-UniRule"/>
</dbReference>
<evidence type="ECO:0000256" key="3">
    <source>
        <dbReference type="ARBA" id="ARBA00022722"/>
    </source>
</evidence>
<dbReference type="Pfam" id="PF02075">
    <property type="entry name" value="RuvC"/>
    <property type="match status" value="1"/>
</dbReference>
<dbReference type="PANTHER" id="PTHR30194">
    <property type="entry name" value="CROSSOVER JUNCTION ENDODEOXYRIBONUCLEASE RUVC"/>
    <property type="match status" value="1"/>
</dbReference>
<dbReference type="GO" id="GO:0005737">
    <property type="term" value="C:cytoplasm"/>
    <property type="evidence" value="ECO:0007669"/>
    <property type="project" value="UniProtKB-SubCell"/>
</dbReference>
<dbReference type="SUPFAM" id="SSF53098">
    <property type="entry name" value="Ribonuclease H-like"/>
    <property type="match status" value="1"/>
</dbReference>
<keyword evidence="10 13" id="KW-0233">DNA recombination</keyword>
<organism evidence="15 16">
    <name type="scientific">Limnochorda pilosa</name>
    <dbReference type="NCBI Taxonomy" id="1555112"/>
    <lineage>
        <taxon>Bacteria</taxon>
        <taxon>Bacillati</taxon>
        <taxon>Bacillota</taxon>
        <taxon>Limnochordia</taxon>
        <taxon>Limnochordales</taxon>
        <taxon>Limnochordaceae</taxon>
        <taxon>Limnochorda</taxon>
    </lineage>
</organism>
<dbReference type="PRINTS" id="PR00696">
    <property type="entry name" value="RSOLVASERUVC"/>
</dbReference>
<dbReference type="PANTHER" id="PTHR30194:SF3">
    <property type="entry name" value="CROSSOVER JUNCTION ENDODEOXYRIBONUCLEASE RUVC"/>
    <property type="match status" value="1"/>
</dbReference>
<evidence type="ECO:0000256" key="4">
    <source>
        <dbReference type="ARBA" id="ARBA00022723"/>
    </source>
</evidence>
<dbReference type="KEGG" id="lpil:LIP_2479"/>
<keyword evidence="8 13" id="KW-0460">Magnesium</keyword>
<reference evidence="16" key="2">
    <citation type="journal article" date="2016" name="Int. J. Syst. Evol. Microbiol.">
        <title>Complete genome sequence and cell structure of Limnochorda pilosa, a Gram-negative spore-former within the phylum Firmicutes.</title>
        <authorList>
            <person name="Watanabe M."/>
            <person name="Kojima H."/>
            <person name="Fukui M."/>
        </authorList>
    </citation>
    <scope>NUCLEOTIDE SEQUENCE [LARGE SCALE GENOMIC DNA]</scope>
    <source>
        <strain evidence="16">HC45</strain>
    </source>
</reference>
<dbReference type="CDD" id="cd16962">
    <property type="entry name" value="RuvC"/>
    <property type="match status" value="1"/>
</dbReference>
<evidence type="ECO:0000256" key="10">
    <source>
        <dbReference type="ARBA" id="ARBA00023172"/>
    </source>
</evidence>
<feature type="binding site" evidence="13">
    <location>
        <position position="67"/>
    </location>
    <ligand>
        <name>Mg(2+)</name>
        <dbReference type="ChEBI" id="CHEBI:18420"/>
        <label>2</label>
    </ligand>
</feature>
<evidence type="ECO:0000256" key="8">
    <source>
        <dbReference type="ARBA" id="ARBA00022842"/>
    </source>
</evidence>
<evidence type="ECO:0000256" key="11">
    <source>
        <dbReference type="ARBA" id="ARBA00023204"/>
    </source>
</evidence>
<dbReference type="InterPro" id="IPR012337">
    <property type="entry name" value="RNaseH-like_sf"/>
</dbReference>
<dbReference type="FunFam" id="3.30.420.10:FF:000002">
    <property type="entry name" value="Crossover junction endodeoxyribonuclease RuvC"/>
    <property type="match status" value="1"/>
</dbReference>
<dbReference type="PROSITE" id="PS01321">
    <property type="entry name" value="RUVC"/>
    <property type="match status" value="1"/>
</dbReference>
<comment type="subunit">
    <text evidence="13">Homodimer which binds Holliday junction (HJ) DNA. The HJ becomes 2-fold symmetrical on binding to RuvC with unstacked arms; it has a different conformation from HJ DNA in complex with RuvA. In the full resolvosome a probable DNA-RuvA(4)-RuvB(12)-RuvC(2) complex forms which resolves the HJ.</text>
</comment>
<feature type="active site" evidence="13">
    <location>
        <position position="67"/>
    </location>
</feature>
<sequence length="159" mass="16677">MRVAGIDPGLGTTGFALVLSEGGRLSAGPAGVFRTPPGEESGARLLALHRQVRGFLQEERPDVMAVEELFFNRNITTGIQVAQARGVCLLAAAEAGVPVAEYNPQHVKVAVTGTGAADKHQVIYMVRGLLRLDRDPSPDDVADAMAVAICHAHTGGRGQ</sequence>
<comment type="catalytic activity">
    <reaction evidence="12 13">
        <text>Endonucleolytic cleavage at a junction such as a reciprocal single-stranded crossover between two homologous DNA duplexes (Holliday junction).</text>
        <dbReference type="EC" id="3.1.21.10"/>
    </reaction>
</comment>
<dbReference type="InterPro" id="IPR020563">
    <property type="entry name" value="X-over_junc_endoDNase_Mg_BS"/>
</dbReference>
<evidence type="ECO:0000256" key="5">
    <source>
        <dbReference type="ARBA" id="ARBA00022759"/>
    </source>
</evidence>
<dbReference type="NCBIfam" id="TIGR00228">
    <property type="entry name" value="ruvC"/>
    <property type="match status" value="1"/>
</dbReference>
<accession>A0A0K2SNC0</accession>
<keyword evidence="6 13" id="KW-0227">DNA damage</keyword>
<dbReference type="RefSeq" id="WP_068138494.1">
    <property type="nucleotide sequence ID" value="NZ_AP014924.1"/>
</dbReference>
<comment type="subcellular location">
    <subcellularLocation>
        <location evidence="13">Cytoplasm</location>
    </subcellularLocation>
</comment>
<proteinExistence type="inferred from homology"/>
<feature type="active site" evidence="13">
    <location>
        <position position="140"/>
    </location>
</feature>
<evidence type="ECO:0000256" key="2">
    <source>
        <dbReference type="ARBA" id="ARBA00022490"/>
    </source>
</evidence>
<evidence type="ECO:0000256" key="12">
    <source>
        <dbReference type="ARBA" id="ARBA00029354"/>
    </source>
</evidence>
<dbReference type="PATRIC" id="fig|1555112.3.peg.2528"/>